<accession>A0A9K3P0Q0</accession>
<evidence type="ECO:0000313" key="2">
    <source>
        <dbReference type="EMBL" id="KAF5819754.1"/>
    </source>
</evidence>
<dbReference type="Proteomes" id="UP000215914">
    <property type="component" value="Unassembled WGS sequence"/>
</dbReference>
<dbReference type="Gramene" id="mRNA:HanXRQr2_Chr02g0081151">
    <property type="protein sequence ID" value="CDS:HanXRQr2_Chr02g0081151.1"/>
    <property type="gene ID" value="HanXRQr2_Chr02g0081151"/>
</dbReference>
<reference evidence="2" key="2">
    <citation type="submission" date="2020-06" db="EMBL/GenBank/DDBJ databases">
        <title>Helianthus annuus Genome sequencing and assembly Release 2.</title>
        <authorList>
            <person name="Gouzy J."/>
            <person name="Langlade N."/>
            <person name="Munos S."/>
        </authorList>
    </citation>
    <scope>NUCLEOTIDE SEQUENCE</scope>
    <source>
        <tissue evidence="2">Leaves</tissue>
    </source>
</reference>
<keyword evidence="1" id="KW-0812">Transmembrane</keyword>
<sequence length="62" mass="6895">MSVLIQLLIVGSITILQIIIVIIITPVDLIDFRLLPLPVPLLDFSTSFFTTFPNGAKMFSTF</sequence>
<dbReference type="AlphaFoldDB" id="A0A9K3P0Q0"/>
<keyword evidence="1" id="KW-1133">Transmembrane helix</keyword>
<feature type="transmembrane region" description="Helical" evidence="1">
    <location>
        <begin position="7"/>
        <end position="27"/>
    </location>
</feature>
<organism evidence="2 3">
    <name type="scientific">Helianthus annuus</name>
    <name type="common">Common sunflower</name>
    <dbReference type="NCBI Taxonomy" id="4232"/>
    <lineage>
        <taxon>Eukaryota</taxon>
        <taxon>Viridiplantae</taxon>
        <taxon>Streptophyta</taxon>
        <taxon>Embryophyta</taxon>
        <taxon>Tracheophyta</taxon>
        <taxon>Spermatophyta</taxon>
        <taxon>Magnoliopsida</taxon>
        <taxon>eudicotyledons</taxon>
        <taxon>Gunneridae</taxon>
        <taxon>Pentapetalae</taxon>
        <taxon>asterids</taxon>
        <taxon>campanulids</taxon>
        <taxon>Asterales</taxon>
        <taxon>Asteraceae</taxon>
        <taxon>Asteroideae</taxon>
        <taxon>Heliantheae alliance</taxon>
        <taxon>Heliantheae</taxon>
        <taxon>Helianthus</taxon>
    </lineage>
</organism>
<keyword evidence="1" id="KW-0472">Membrane</keyword>
<comment type="caution">
    <text evidence="2">The sequence shown here is derived from an EMBL/GenBank/DDBJ whole genome shotgun (WGS) entry which is preliminary data.</text>
</comment>
<gene>
    <name evidence="2" type="ORF">HanXRQr2_Chr02g0081151</name>
</gene>
<reference evidence="2" key="1">
    <citation type="journal article" date="2017" name="Nature">
        <title>The sunflower genome provides insights into oil metabolism, flowering and Asterid evolution.</title>
        <authorList>
            <person name="Badouin H."/>
            <person name="Gouzy J."/>
            <person name="Grassa C.J."/>
            <person name="Murat F."/>
            <person name="Staton S.E."/>
            <person name="Cottret L."/>
            <person name="Lelandais-Briere C."/>
            <person name="Owens G.L."/>
            <person name="Carrere S."/>
            <person name="Mayjonade B."/>
            <person name="Legrand L."/>
            <person name="Gill N."/>
            <person name="Kane N.C."/>
            <person name="Bowers J.E."/>
            <person name="Hubner S."/>
            <person name="Bellec A."/>
            <person name="Berard A."/>
            <person name="Berges H."/>
            <person name="Blanchet N."/>
            <person name="Boniface M.C."/>
            <person name="Brunel D."/>
            <person name="Catrice O."/>
            <person name="Chaidir N."/>
            <person name="Claudel C."/>
            <person name="Donnadieu C."/>
            <person name="Faraut T."/>
            <person name="Fievet G."/>
            <person name="Helmstetter N."/>
            <person name="King M."/>
            <person name="Knapp S.J."/>
            <person name="Lai Z."/>
            <person name="Le Paslier M.C."/>
            <person name="Lippi Y."/>
            <person name="Lorenzon L."/>
            <person name="Mandel J.R."/>
            <person name="Marage G."/>
            <person name="Marchand G."/>
            <person name="Marquand E."/>
            <person name="Bret-Mestries E."/>
            <person name="Morien E."/>
            <person name="Nambeesan S."/>
            <person name="Nguyen T."/>
            <person name="Pegot-Espagnet P."/>
            <person name="Pouilly N."/>
            <person name="Raftis F."/>
            <person name="Sallet E."/>
            <person name="Schiex T."/>
            <person name="Thomas J."/>
            <person name="Vandecasteele C."/>
            <person name="Vares D."/>
            <person name="Vear F."/>
            <person name="Vautrin S."/>
            <person name="Crespi M."/>
            <person name="Mangin B."/>
            <person name="Burke J.M."/>
            <person name="Salse J."/>
            <person name="Munos S."/>
            <person name="Vincourt P."/>
            <person name="Rieseberg L.H."/>
            <person name="Langlade N.B."/>
        </authorList>
    </citation>
    <scope>NUCLEOTIDE SEQUENCE</scope>
    <source>
        <tissue evidence="2">Leaves</tissue>
    </source>
</reference>
<evidence type="ECO:0000256" key="1">
    <source>
        <dbReference type="SAM" id="Phobius"/>
    </source>
</evidence>
<evidence type="ECO:0000313" key="3">
    <source>
        <dbReference type="Proteomes" id="UP000215914"/>
    </source>
</evidence>
<dbReference type="EMBL" id="MNCJ02000317">
    <property type="protein sequence ID" value="KAF5819754.1"/>
    <property type="molecule type" value="Genomic_DNA"/>
</dbReference>
<keyword evidence="3" id="KW-1185">Reference proteome</keyword>
<protein>
    <submittedName>
        <fullName evidence="2">Uncharacterized protein</fullName>
    </submittedName>
</protein>
<name>A0A9K3P0Q0_HELAN</name>
<proteinExistence type="predicted"/>